<dbReference type="PROSITE" id="PS51202">
    <property type="entry name" value="RCK_C"/>
    <property type="match status" value="1"/>
</dbReference>
<gene>
    <name evidence="10" type="ORF">U14_03968</name>
</gene>
<feature type="transmembrane region" description="Helical" evidence="8">
    <location>
        <begin position="202"/>
        <end position="223"/>
    </location>
</feature>
<dbReference type="PANTHER" id="PTHR45711">
    <property type="entry name" value="CHLORIDE CHANNEL PROTEIN"/>
    <property type="match status" value="1"/>
</dbReference>
<dbReference type="GO" id="GO:0008324">
    <property type="term" value="F:monoatomic cation transmembrane transporter activity"/>
    <property type="evidence" value="ECO:0007669"/>
    <property type="project" value="InterPro"/>
</dbReference>
<dbReference type="SUPFAM" id="SSF116726">
    <property type="entry name" value="TrkA C-terminal domain-like"/>
    <property type="match status" value="1"/>
</dbReference>
<keyword evidence="4 8" id="KW-1133">Transmembrane helix</keyword>
<dbReference type="GO" id="GO:0006813">
    <property type="term" value="P:potassium ion transport"/>
    <property type="evidence" value="ECO:0007669"/>
    <property type="project" value="InterPro"/>
</dbReference>
<comment type="subcellular location">
    <subcellularLocation>
        <location evidence="1">Membrane</location>
        <topology evidence="1">Multi-pass membrane protein</topology>
    </subcellularLocation>
</comment>
<reference evidence="10" key="1">
    <citation type="journal article" date="2015" name="PeerJ">
        <title>First genomic representation of candidate bacterial phylum KSB3 points to enhanced environmental sensing as a trigger of wastewater bulking.</title>
        <authorList>
            <person name="Sekiguchi Y."/>
            <person name="Ohashi A."/>
            <person name="Parks D.H."/>
            <person name="Yamauchi T."/>
            <person name="Tyson G.W."/>
            <person name="Hugenholtz P."/>
        </authorList>
    </citation>
    <scope>NUCLEOTIDE SEQUENCE [LARGE SCALE GENOMIC DNA]</scope>
</reference>
<accession>A0A0S6W372</accession>
<feature type="transmembrane region" description="Helical" evidence="8">
    <location>
        <begin position="81"/>
        <end position="99"/>
    </location>
</feature>
<feature type="transmembrane region" description="Helical" evidence="8">
    <location>
        <begin position="332"/>
        <end position="360"/>
    </location>
</feature>
<protein>
    <submittedName>
        <fullName evidence="10">Chloride channel core</fullName>
    </submittedName>
</protein>
<keyword evidence="3 8" id="KW-0812">Transmembrane</keyword>
<dbReference type="InterPro" id="IPR036721">
    <property type="entry name" value="RCK_C_sf"/>
</dbReference>
<feature type="domain" description="RCK C-terminal" evidence="9">
    <location>
        <begin position="402"/>
        <end position="483"/>
    </location>
</feature>
<feature type="transmembrane region" description="Helical" evidence="8">
    <location>
        <begin position="235"/>
        <end position="255"/>
    </location>
</feature>
<evidence type="ECO:0000256" key="7">
    <source>
        <dbReference type="ARBA" id="ARBA00023214"/>
    </source>
</evidence>
<keyword evidence="2" id="KW-0813">Transport</keyword>
<keyword evidence="7" id="KW-0868">Chloride</keyword>
<feature type="transmembrane region" description="Helical" evidence="8">
    <location>
        <begin position="307"/>
        <end position="326"/>
    </location>
</feature>
<proteinExistence type="predicted"/>
<feature type="transmembrane region" description="Helical" evidence="8">
    <location>
        <begin position="29"/>
        <end position="49"/>
    </location>
</feature>
<dbReference type="PRINTS" id="PR00762">
    <property type="entry name" value="CLCHANNEL"/>
</dbReference>
<feature type="transmembrane region" description="Helical" evidence="8">
    <location>
        <begin position="275"/>
        <end position="295"/>
    </location>
</feature>
<dbReference type="PANTHER" id="PTHR45711:SF6">
    <property type="entry name" value="CHLORIDE CHANNEL PROTEIN"/>
    <property type="match status" value="1"/>
</dbReference>
<dbReference type="SUPFAM" id="SSF81340">
    <property type="entry name" value="Clc chloride channel"/>
    <property type="match status" value="1"/>
</dbReference>
<evidence type="ECO:0000313" key="11">
    <source>
        <dbReference type="Proteomes" id="UP000030700"/>
    </source>
</evidence>
<evidence type="ECO:0000256" key="1">
    <source>
        <dbReference type="ARBA" id="ARBA00004141"/>
    </source>
</evidence>
<dbReference type="GO" id="GO:0005886">
    <property type="term" value="C:plasma membrane"/>
    <property type="evidence" value="ECO:0007669"/>
    <property type="project" value="TreeGrafter"/>
</dbReference>
<dbReference type="InterPro" id="IPR001807">
    <property type="entry name" value="ClC"/>
</dbReference>
<dbReference type="CDD" id="cd01031">
    <property type="entry name" value="EriC"/>
    <property type="match status" value="1"/>
</dbReference>
<evidence type="ECO:0000256" key="3">
    <source>
        <dbReference type="ARBA" id="ARBA00022692"/>
    </source>
</evidence>
<organism evidence="10">
    <name type="scientific">Candidatus Moduliflexus flocculans</name>
    <dbReference type="NCBI Taxonomy" id="1499966"/>
    <lineage>
        <taxon>Bacteria</taxon>
        <taxon>Candidatus Moduliflexota</taxon>
        <taxon>Candidatus Moduliflexia</taxon>
        <taxon>Candidatus Moduliflexales</taxon>
        <taxon>Candidatus Moduliflexaceae</taxon>
    </lineage>
</organism>
<dbReference type="Proteomes" id="UP000030700">
    <property type="component" value="Unassembled WGS sequence"/>
</dbReference>
<dbReference type="EMBL" id="DF820459">
    <property type="protein sequence ID" value="GAK52713.1"/>
    <property type="molecule type" value="Genomic_DNA"/>
</dbReference>
<dbReference type="Pfam" id="PF02080">
    <property type="entry name" value="TrkA_C"/>
    <property type="match status" value="1"/>
</dbReference>
<keyword evidence="11" id="KW-1185">Reference proteome</keyword>
<sequence length="494" mass="52262">MTALLFRIALAGADTLRNRLLSWAHGMPAWGWIFPVLLTMFGAGVSVAITRRYAPEASGSGIPHLKAVLLRFRSLDWKRVLPVKFFGGILAIGSGLVLGREGPTVQMGGAVGDAISRWLKTSKHERLTLISAGAGAGLAAAFNAPLSGLIFVLEEVRRDFQPIVFGAAFLASAVAAIVAQIGSGQFPVFAVPDYPTPPLTALPIFAALGVIAALFGTLFNRILLASLDIYARIPAQRIVPVAAIVGGCIGLIGWFHPLVTGSGHALAESALRGELLLAAVPVFFAIRALLTPMSYGTGAPGGIFAPLLVLGALLGLGIGQAAHLLFPEAAPIPAVFAVVGMAAYFTAIVRAPLTGIMLIVEMTGNYSQMLPLLVSCFCAYAVTELLKDLPIYEALLQRDLKRRGEARLLRVPVVMEFVIQPGAPFAGREVRSLGLPSGCLLVRCANGTREWVPKADTRLEAHTRITAMIAPEASHALTLLQHGCLASIARERKR</sequence>
<keyword evidence="5" id="KW-0406">Ion transport</keyword>
<evidence type="ECO:0000259" key="9">
    <source>
        <dbReference type="PROSITE" id="PS51202"/>
    </source>
</evidence>
<dbReference type="InterPro" id="IPR006037">
    <property type="entry name" value="RCK_C"/>
</dbReference>
<evidence type="ECO:0000256" key="8">
    <source>
        <dbReference type="SAM" id="Phobius"/>
    </source>
</evidence>
<dbReference type="GO" id="GO:0005247">
    <property type="term" value="F:voltage-gated chloride channel activity"/>
    <property type="evidence" value="ECO:0007669"/>
    <property type="project" value="TreeGrafter"/>
</dbReference>
<dbReference type="Gene3D" id="3.30.70.1450">
    <property type="entry name" value="Regulator of K+ conductance, C-terminal domain"/>
    <property type="match status" value="1"/>
</dbReference>
<name>A0A0S6W372_9BACT</name>
<dbReference type="AlphaFoldDB" id="A0A0S6W372"/>
<feature type="transmembrane region" description="Helical" evidence="8">
    <location>
        <begin position="163"/>
        <end position="182"/>
    </location>
</feature>
<evidence type="ECO:0000256" key="6">
    <source>
        <dbReference type="ARBA" id="ARBA00023136"/>
    </source>
</evidence>
<evidence type="ECO:0000313" key="10">
    <source>
        <dbReference type="EMBL" id="GAK52713.1"/>
    </source>
</evidence>
<dbReference type="NCBIfam" id="NF003640">
    <property type="entry name" value="PRK05277.1"/>
    <property type="match status" value="1"/>
</dbReference>
<evidence type="ECO:0000256" key="5">
    <source>
        <dbReference type="ARBA" id="ARBA00023065"/>
    </source>
</evidence>
<dbReference type="Pfam" id="PF00654">
    <property type="entry name" value="Voltage_CLC"/>
    <property type="match status" value="1"/>
</dbReference>
<dbReference type="InterPro" id="IPR014743">
    <property type="entry name" value="Cl-channel_core"/>
</dbReference>
<keyword evidence="6 8" id="KW-0472">Membrane</keyword>
<evidence type="ECO:0000256" key="2">
    <source>
        <dbReference type="ARBA" id="ARBA00022448"/>
    </source>
</evidence>
<feature type="transmembrane region" description="Helical" evidence="8">
    <location>
        <begin position="127"/>
        <end position="151"/>
    </location>
</feature>
<dbReference type="HOGENOM" id="CLU_015263_7_4_0"/>
<dbReference type="STRING" id="1499966.U14_03968"/>
<dbReference type="Gene3D" id="1.10.3080.10">
    <property type="entry name" value="Clc chloride channel"/>
    <property type="match status" value="1"/>
</dbReference>
<evidence type="ECO:0000256" key="4">
    <source>
        <dbReference type="ARBA" id="ARBA00022989"/>
    </source>
</evidence>